<dbReference type="HOGENOM" id="CLU_2485465_0_0_1"/>
<keyword evidence="3" id="KW-1185">Reference proteome</keyword>
<dbReference type="STRING" id="31234.E3LJ50"/>
<protein>
    <submittedName>
        <fullName evidence="2">Uncharacterized protein</fullName>
    </submittedName>
</protein>
<evidence type="ECO:0000313" key="3">
    <source>
        <dbReference type="Proteomes" id="UP000008281"/>
    </source>
</evidence>
<reference evidence="2" key="1">
    <citation type="submission" date="2007-07" db="EMBL/GenBank/DDBJ databases">
        <title>PCAP assembly of the Caenorhabditis remanei genome.</title>
        <authorList>
            <consortium name="The Caenorhabditis remanei Sequencing Consortium"/>
            <person name="Wilson R.K."/>
        </authorList>
    </citation>
    <scope>NUCLEOTIDE SEQUENCE [LARGE SCALE GENOMIC DNA]</scope>
    <source>
        <strain evidence="2">PB4641</strain>
    </source>
</reference>
<dbReference type="Pfam" id="PF10326">
    <property type="entry name" value="7TM_GPCR_Str"/>
    <property type="match status" value="1"/>
</dbReference>
<keyword evidence="1" id="KW-0812">Transmembrane</keyword>
<dbReference type="InParanoid" id="E3LJ50"/>
<dbReference type="AlphaFoldDB" id="E3LJ50"/>
<dbReference type="EMBL" id="DS268409">
    <property type="protein sequence ID" value="EFO95569.1"/>
    <property type="molecule type" value="Genomic_DNA"/>
</dbReference>
<dbReference type="Proteomes" id="UP000008281">
    <property type="component" value="Unassembled WGS sequence"/>
</dbReference>
<gene>
    <name evidence="2" type="ORF">CRE_09061</name>
</gene>
<evidence type="ECO:0000313" key="2">
    <source>
        <dbReference type="EMBL" id="EFO95569.1"/>
    </source>
</evidence>
<organism evidence="3">
    <name type="scientific">Caenorhabditis remanei</name>
    <name type="common">Caenorhabditis vulgaris</name>
    <dbReference type="NCBI Taxonomy" id="31234"/>
    <lineage>
        <taxon>Eukaryota</taxon>
        <taxon>Metazoa</taxon>
        <taxon>Ecdysozoa</taxon>
        <taxon>Nematoda</taxon>
        <taxon>Chromadorea</taxon>
        <taxon>Rhabditida</taxon>
        <taxon>Rhabditina</taxon>
        <taxon>Rhabditomorpha</taxon>
        <taxon>Rhabditoidea</taxon>
        <taxon>Rhabditidae</taxon>
        <taxon>Peloderinae</taxon>
        <taxon>Caenorhabditis</taxon>
    </lineage>
</organism>
<proteinExistence type="predicted"/>
<accession>E3LJ50</accession>
<dbReference type="InterPro" id="IPR019428">
    <property type="entry name" value="7TM_GPCR_serpentine_rcpt_Str"/>
</dbReference>
<sequence>MASYDSDGRIKIESLQNITVDLFLVCSHYLAIIYCGIKMHFNMKRSEKVLGSTEKASEAVLQRSYTESWSHYFSGSASCTGSVDPSY</sequence>
<feature type="transmembrane region" description="Helical" evidence="1">
    <location>
        <begin position="20"/>
        <end position="37"/>
    </location>
</feature>
<name>E3LJ50_CAERE</name>
<keyword evidence="1" id="KW-0472">Membrane</keyword>
<keyword evidence="1" id="KW-1133">Transmembrane helix</keyword>
<evidence type="ECO:0000256" key="1">
    <source>
        <dbReference type="SAM" id="Phobius"/>
    </source>
</evidence>